<name>A0A8H5FB18_9AGAR</name>
<dbReference type="GO" id="GO:0032259">
    <property type="term" value="P:methylation"/>
    <property type="evidence" value="ECO:0007669"/>
    <property type="project" value="InterPro"/>
</dbReference>
<dbReference type="GO" id="GO:0008168">
    <property type="term" value="F:methyltransferase activity"/>
    <property type="evidence" value="ECO:0007669"/>
    <property type="project" value="InterPro"/>
</dbReference>
<dbReference type="PROSITE" id="PS51592">
    <property type="entry name" value="SAM_MTA70L_2"/>
    <property type="match status" value="1"/>
</dbReference>
<protein>
    <recommendedName>
        <fullName evidence="7">MT-A70-domain-containing protein</fullName>
    </recommendedName>
</protein>
<proteinExistence type="inferred from homology"/>
<dbReference type="GO" id="GO:0036396">
    <property type="term" value="C:RNA N6-methyladenosine methyltransferase complex"/>
    <property type="evidence" value="ECO:0007669"/>
    <property type="project" value="TreeGrafter"/>
</dbReference>
<comment type="subcellular location">
    <subcellularLocation>
        <location evidence="1">Nucleus</location>
    </subcellularLocation>
</comment>
<evidence type="ECO:0000313" key="5">
    <source>
        <dbReference type="EMBL" id="KAF5329818.1"/>
    </source>
</evidence>
<gene>
    <name evidence="5" type="ORF">D9619_009053</name>
</gene>
<feature type="compositionally biased region" description="Basic and acidic residues" evidence="4">
    <location>
        <begin position="397"/>
        <end position="407"/>
    </location>
</feature>
<dbReference type="SUPFAM" id="SSF53335">
    <property type="entry name" value="S-adenosyl-L-methionine-dependent methyltransferases"/>
    <property type="match status" value="1"/>
</dbReference>
<dbReference type="EMBL" id="JAACJJ010000002">
    <property type="protein sequence ID" value="KAF5329818.1"/>
    <property type="molecule type" value="Genomic_DNA"/>
</dbReference>
<dbReference type="AlphaFoldDB" id="A0A8H5FB18"/>
<dbReference type="PANTHER" id="PTHR13107">
    <property type="entry name" value="N6-ADENOSINE-METHYLTRANSFERASE NON-CATALYTIC SUBUNIT"/>
    <property type="match status" value="1"/>
</dbReference>
<dbReference type="InterPro" id="IPR029063">
    <property type="entry name" value="SAM-dependent_MTases_sf"/>
</dbReference>
<comment type="caution">
    <text evidence="5">The sequence shown here is derived from an EMBL/GenBank/DDBJ whole genome shotgun (WGS) entry which is preliminary data.</text>
</comment>
<reference evidence="5 6" key="1">
    <citation type="journal article" date="2020" name="ISME J.">
        <title>Uncovering the hidden diversity of litter-decomposition mechanisms in mushroom-forming fungi.</title>
        <authorList>
            <person name="Floudas D."/>
            <person name="Bentzer J."/>
            <person name="Ahren D."/>
            <person name="Johansson T."/>
            <person name="Persson P."/>
            <person name="Tunlid A."/>
        </authorList>
    </citation>
    <scope>NUCLEOTIDE SEQUENCE [LARGE SCALE GENOMIC DNA]</scope>
    <source>
        <strain evidence="5 6">CBS 101986</strain>
    </source>
</reference>
<comment type="similarity">
    <text evidence="3">Belongs to the MT-A70-like family.</text>
</comment>
<evidence type="ECO:0000256" key="4">
    <source>
        <dbReference type="SAM" id="MobiDB-lite"/>
    </source>
</evidence>
<feature type="region of interest" description="Disordered" evidence="4">
    <location>
        <begin position="38"/>
        <end position="92"/>
    </location>
</feature>
<evidence type="ECO:0000256" key="2">
    <source>
        <dbReference type="ARBA" id="ARBA00023242"/>
    </source>
</evidence>
<feature type="region of interest" description="Disordered" evidence="4">
    <location>
        <begin position="397"/>
        <end position="419"/>
    </location>
</feature>
<keyword evidence="6" id="KW-1185">Reference proteome</keyword>
<dbReference type="PROSITE" id="PS00092">
    <property type="entry name" value="N6_MTASE"/>
    <property type="match status" value="1"/>
</dbReference>
<sequence length="676" mass="72736">MPETNVESILQSLNDANELLAVHAALLLRVRSAQKQHRQQLHALHSPPTELLRLPLIPSRSPSPTSSAEDSPPSSPITKPESRQDLPPAKRARAARYHNYIPEEETIRNDYSQRYVDGGEWPQNWVLGAEPEHRFEEYPKQQRLLALKKATVNDHSLPPYYLPFSQLKSLNPSKFDVILLDPPFSSSFTWDHLQDLNVPSLAGDPSFLFLWVGSGAGEGLERGREVLAKWGYRRCEDVVWVKTNKTTNRGPGTDPPTTSLLVRTKQHCLMGIRGTVRRSTDSWFVHCNVDTDVIVWEGDPLDPTRKPPEMYTLIENFCLGTRRLEVFGKRSSLRRGWVTVLAPNQEELLPVNTTIHVEGEEGGVATRWKQDSWEEGIRELSDGGKPVLPMTQEIDNLRPKSPVRGERNPQGGGNAPNTNMNMNMNMNNAMGANRFMGGGGVPGRPGNANPAFAMNMQNQLMGVPMSMGQPMFGGMNQGMNQMGMGMGGMGDMDGMMGNWNPMMSAGGMGGGVPVGVGGMGARTGGTGMSNTGRGGAMSNPAMRVGNAVPMATPMGNMPMNMNSQMMGQMGMNNMGGGMGGGNNFSSGQPLGGGVGLGVNPAANFMNGGGAAGGGAMPGMFNNGWDQSQFGMDATYEEEQMGGMMGMPGMMGMGNMNGMGGMGGGMGMNQQWGGGGF</sequence>
<evidence type="ECO:0000256" key="1">
    <source>
        <dbReference type="ARBA" id="ARBA00004123"/>
    </source>
</evidence>
<feature type="compositionally biased region" description="Low complexity" evidence="4">
    <location>
        <begin position="55"/>
        <end position="72"/>
    </location>
</feature>
<evidence type="ECO:0000256" key="3">
    <source>
        <dbReference type="PROSITE-ProRule" id="PRU00489"/>
    </source>
</evidence>
<dbReference type="OrthoDB" id="14833at2759"/>
<dbReference type="Proteomes" id="UP000567179">
    <property type="component" value="Unassembled WGS sequence"/>
</dbReference>
<dbReference type="Pfam" id="PF05063">
    <property type="entry name" value="MT-A70"/>
    <property type="match status" value="1"/>
</dbReference>
<evidence type="ECO:0000313" key="6">
    <source>
        <dbReference type="Proteomes" id="UP000567179"/>
    </source>
</evidence>
<evidence type="ECO:0008006" key="7">
    <source>
        <dbReference type="Google" id="ProtNLM"/>
    </source>
</evidence>
<dbReference type="PANTHER" id="PTHR13107:SF0">
    <property type="entry name" value="N6-ADENOSINE-METHYLTRANSFERASE NON-CATALYTIC SUBUNIT"/>
    <property type="match status" value="1"/>
</dbReference>
<accession>A0A8H5FB18</accession>
<keyword evidence="2" id="KW-0539">Nucleus</keyword>
<organism evidence="5 6">
    <name type="scientific">Psilocybe cf. subviscida</name>
    <dbReference type="NCBI Taxonomy" id="2480587"/>
    <lineage>
        <taxon>Eukaryota</taxon>
        <taxon>Fungi</taxon>
        <taxon>Dikarya</taxon>
        <taxon>Basidiomycota</taxon>
        <taxon>Agaricomycotina</taxon>
        <taxon>Agaricomycetes</taxon>
        <taxon>Agaricomycetidae</taxon>
        <taxon>Agaricales</taxon>
        <taxon>Agaricineae</taxon>
        <taxon>Strophariaceae</taxon>
        <taxon>Psilocybe</taxon>
    </lineage>
</organism>
<dbReference type="PROSITE" id="PS51143">
    <property type="entry name" value="MT_A70"/>
    <property type="match status" value="1"/>
</dbReference>
<dbReference type="GO" id="GO:0005634">
    <property type="term" value="C:nucleus"/>
    <property type="evidence" value="ECO:0007669"/>
    <property type="project" value="UniProtKB-SubCell"/>
</dbReference>
<dbReference type="InterPro" id="IPR045123">
    <property type="entry name" value="METTL14-like"/>
</dbReference>
<dbReference type="InterPro" id="IPR002052">
    <property type="entry name" value="DNA_methylase_N6_adenine_CS"/>
</dbReference>
<dbReference type="GO" id="GO:0003729">
    <property type="term" value="F:mRNA binding"/>
    <property type="evidence" value="ECO:0007669"/>
    <property type="project" value="TreeGrafter"/>
</dbReference>
<dbReference type="InterPro" id="IPR007757">
    <property type="entry name" value="MT-A70-like"/>
</dbReference>